<gene>
    <name evidence="2" type="ORF">RS81_00543</name>
</gene>
<dbReference type="PANTHER" id="PTHR43252">
    <property type="entry name" value="TRANSCRIPTIONAL REGULATOR YQJI"/>
    <property type="match status" value="1"/>
</dbReference>
<dbReference type="STRING" id="92835.RS81_00543"/>
<dbReference type="SUPFAM" id="SSF46785">
    <property type="entry name" value="Winged helix' DNA-binding domain"/>
    <property type="match status" value="1"/>
</dbReference>
<dbReference type="InterPro" id="IPR036390">
    <property type="entry name" value="WH_DNA-bd_sf"/>
</dbReference>
<evidence type="ECO:0000313" key="2">
    <source>
        <dbReference type="EMBL" id="KJL44213.1"/>
    </source>
</evidence>
<evidence type="ECO:0000313" key="3">
    <source>
        <dbReference type="Proteomes" id="UP000033956"/>
    </source>
</evidence>
<proteinExistence type="predicted"/>
<accession>A0A0M2HHG0</accession>
<dbReference type="EMBL" id="JYIZ01000032">
    <property type="protein sequence ID" value="KJL44213.1"/>
    <property type="molecule type" value="Genomic_DNA"/>
</dbReference>
<sequence length="206" mass="22657">MIDPISRLTPLGLMVLALLGEGDMHPYEMIRLMRARRDDRLVTLTNGTVYHTVARLEKDALVAEVGVDRDGNRPERTTYTLTDAGAAAVPEWVRRELVAPGMPDRFRVALAEAHNLDRAEAIALLALRRGALEQARVALAAGLVHAGEKGVPAQYLLELDRDVALIAADLAWLDTAVARISDPEFDWGSTGEPTERYIAQREAARQ</sequence>
<keyword evidence="3" id="KW-1185">Reference proteome</keyword>
<feature type="domain" description="Transcription regulator PadR N-terminal" evidence="1">
    <location>
        <begin position="15"/>
        <end position="88"/>
    </location>
</feature>
<dbReference type="Gene3D" id="1.10.10.10">
    <property type="entry name" value="Winged helix-like DNA-binding domain superfamily/Winged helix DNA-binding domain"/>
    <property type="match status" value="1"/>
</dbReference>
<organism evidence="2 3">
    <name type="scientific">Microbacterium terrae</name>
    <dbReference type="NCBI Taxonomy" id="69369"/>
    <lineage>
        <taxon>Bacteria</taxon>
        <taxon>Bacillati</taxon>
        <taxon>Actinomycetota</taxon>
        <taxon>Actinomycetes</taxon>
        <taxon>Micrococcales</taxon>
        <taxon>Microbacteriaceae</taxon>
        <taxon>Microbacterium</taxon>
    </lineage>
</organism>
<protein>
    <submittedName>
        <fullName evidence="2">Transcriptional regulator PadR-like family protein</fullName>
    </submittedName>
</protein>
<dbReference type="RefSeq" id="WP_045274548.1">
    <property type="nucleotide sequence ID" value="NZ_BAAAUP010000003.1"/>
</dbReference>
<dbReference type="InterPro" id="IPR005149">
    <property type="entry name" value="Tscrpt_reg_PadR_N"/>
</dbReference>
<dbReference type="Proteomes" id="UP000033956">
    <property type="component" value="Unassembled WGS sequence"/>
</dbReference>
<dbReference type="OrthoDB" id="8443918at2"/>
<dbReference type="PANTHER" id="PTHR43252:SF2">
    <property type="entry name" value="TRANSCRIPTION REGULATOR, PADR-LIKE FAMILY"/>
    <property type="match status" value="1"/>
</dbReference>
<comment type="caution">
    <text evidence="2">The sequence shown here is derived from an EMBL/GenBank/DDBJ whole genome shotgun (WGS) entry which is preliminary data.</text>
</comment>
<name>A0A0M2HHG0_9MICO</name>
<dbReference type="AlphaFoldDB" id="A0A0M2HHG0"/>
<evidence type="ECO:0000259" key="1">
    <source>
        <dbReference type="Pfam" id="PF03551"/>
    </source>
</evidence>
<dbReference type="PATRIC" id="fig|92835.4.peg.559"/>
<dbReference type="Pfam" id="PF03551">
    <property type="entry name" value="PadR"/>
    <property type="match status" value="1"/>
</dbReference>
<dbReference type="InterPro" id="IPR036388">
    <property type="entry name" value="WH-like_DNA-bd_sf"/>
</dbReference>
<reference evidence="2 3" key="1">
    <citation type="submission" date="2015-02" db="EMBL/GenBank/DDBJ databases">
        <title>Draft genome sequences of ten Microbacterium spp. with emphasis on heavy metal contaminated environments.</title>
        <authorList>
            <person name="Corretto E."/>
        </authorList>
    </citation>
    <scope>NUCLEOTIDE SEQUENCE [LARGE SCALE GENOMIC DNA]</scope>
    <source>
        <strain evidence="2 3">DSM 12510</strain>
    </source>
</reference>